<dbReference type="SUPFAM" id="SSF48557">
    <property type="entry name" value="L-aspartase-like"/>
    <property type="match status" value="1"/>
</dbReference>
<dbReference type="Proteomes" id="UP001240483">
    <property type="component" value="Unassembled WGS sequence"/>
</dbReference>
<sequence length="532" mass="57105">MDDAGHSNAADAAMWPRLTDAQPMAPIGPSLRRLLSWYQLLQTVGLRFPGAPLSFLPPTAPAELRAALESTETRTEKDSLGIREVPAEVLWGISTLRAVENFPITGRTVGQIRELVWALGAVKLAAARANHELGRLDEARCQAIEAAAQEVMDGKWDSQFVIDRVQGGAGTSTNMNANEVIAHRAQQIIGDDSIQINPIDHVNAAQSTNDVYPSALKLALHWAMRGLIDEVALLADSFGKKAMEFAEITKIGRTQLQDAVPMTLGQEFGAFADAMREDVVMLRNFIPHLLELNLGATAIGTGITAPVGYRELVLKHLQQITKNNVIGARNLVEATSDTGVFVLVSGGLKRTAIKLSKICNDLRLLSSGPQAGLNEINLPPMQAGSSIMPGKVNPVIPEVVNQVAFRVVGADTTVAMAVEGGQMQLNAFEPVMADVLFDAIESLRNACATLRLRCVDGIEANEDVLSRRVAESVSVVTALSPLIGYARSADLMKQALEENVSIIDLAVQEGVLDEATIRRAIADATGHTQTVE</sequence>
<dbReference type="PRINTS" id="PR00149">
    <property type="entry name" value="FUMRATELYASE"/>
</dbReference>
<dbReference type="InterPro" id="IPR024083">
    <property type="entry name" value="Fumarase/histidase_N"/>
</dbReference>
<dbReference type="InterPro" id="IPR022761">
    <property type="entry name" value="Fumarate_lyase_N"/>
</dbReference>
<dbReference type="EMBL" id="JASODW010000004">
    <property type="protein sequence ID" value="MDK6275026.1"/>
    <property type="molecule type" value="Genomic_DNA"/>
</dbReference>
<dbReference type="Gene3D" id="1.10.275.10">
    <property type="entry name" value="Fumarase/aspartase (N-terminal domain)"/>
    <property type="match status" value="1"/>
</dbReference>
<organism evidence="4 5">
    <name type="scientific">Pseudoglutamicibacter cumminsii</name>
    <dbReference type="NCBI Taxonomy" id="156979"/>
    <lineage>
        <taxon>Bacteria</taxon>
        <taxon>Bacillati</taxon>
        <taxon>Actinomycetota</taxon>
        <taxon>Actinomycetes</taxon>
        <taxon>Micrococcales</taxon>
        <taxon>Micrococcaceae</taxon>
        <taxon>Pseudoglutamicibacter</taxon>
    </lineage>
</organism>
<feature type="domain" description="Fumarase C C-terminal" evidence="3">
    <location>
        <begin position="476"/>
        <end position="520"/>
    </location>
</feature>
<comment type="caution">
    <text evidence="4">The sequence shown here is derived from an EMBL/GenBank/DDBJ whole genome shotgun (WGS) entry which is preliminary data.</text>
</comment>
<evidence type="ECO:0000259" key="2">
    <source>
        <dbReference type="Pfam" id="PF00206"/>
    </source>
</evidence>
<dbReference type="Gene3D" id="1.10.40.30">
    <property type="entry name" value="Fumarase/aspartase (C-terminal domain)"/>
    <property type="match status" value="1"/>
</dbReference>
<evidence type="ECO:0000313" key="5">
    <source>
        <dbReference type="Proteomes" id="UP001240483"/>
    </source>
</evidence>
<name>A0AAP4C6L4_9MICC</name>
<dbReference type="Gene3D" id="1.20.200.10">
    <property type="entry name" value="Fumarase/aspartase (Central domain)"/>
    <property type="match status" value="1"/>
</dbReference>
<evidence type="ECO:0000256" key="1">
    <source>
        <dbReference type="ARBA" id="ARBA00023239"/>
    </source>
</evidence>
<dbReference type="PANTHER" id="PTHR42696:SF2">
    <property type="entry name" value="ASPARTATE AMMONIA-LYASE"/>
    <property type="match status" value="1"/>
</dbReference>
<dbReference type="InterPro" id="IPR051546">
    <property type="entry name" value="Aspartate_Ammonia-Lyase"/>
</dbReference>
<reference evidence="4" key="1">
    <citation type="submission" date="2023-05" db="EMBL/GenBank/DDBJ databases">
        <title>Cataloging the Phylogenetic Diversity of Human Bladder Bacteria.</title>
        <authorList>
            <person name="Du J."/>
        </authorList>
    </citation>
    <scope>NUCLEOTIDE SEQUENCE</scope>
    <source>
        <strain evidence="4">UMB9978</strain>
    </source>
</reference>
<dbReference type="FunFam" id="1.20.200.10:FF:000001">
    <property type="entry name" value="Fumarate hydratase, mitochondrial"/>
    <property type="match status" value="1"/>
</dbReference>
<gene>
    <name evidence="4" type="ORF">QP116_04620</name>
</gene>
<dbReference type="InterPro" id="IPR000362">
    <property type="entry name" value="Fumarate_lyase_fam"/>
</dbReference>
<dbReference type="PROSITE" id="PS00163">
    <property type="entry name" value="FUMARATE_LYASES"/>
    <property type="match status" value="1"/>
</dbReference>
<dbReference type="GO" id="GO:0006531">
    <property type="term" value="P:aspartate metabolic process"/>
    <property type="evidence" value="ECO:0007669"/>
    <property type="project" value="TreeGrafter"/>
</dbReference>
<dbReference type="GO" id="GO:0008797">
    <property type="term" value="F:aspartate ammonia-lyase activity"/>
    <property type="evidence" value="ECO:0007669"/>
    <property type="project" value="TreeGrafter"/>
</dbReference>
<dbReference type="GO" id="GO:0005829">
    <property type="term" value="C:cytosol"/>
    <property type="evidence" value="ECO:0007669"/>
    <property type="project" value="TreeGrafter"/>
</dbReference>
<dbReference type="InterPro" id="IPR018951">
    <property type="entry name" value="Fumarase_C_C"/>
</dbReference>
<dbReference type="InterPro" id="IPR008948">
    <property type="entry name" value="L-Aspartase-like"/>
</dbReference>
<dbReference type="FunFam" id="1.10.275.10:FF:000001">
    <property type="entry name" value="Fumarate hydratase, mitochondrial"/>
    <property type="match status" value="1"/>
</dbReference>
<proteinExistence type="predicted"/>
<dbReference type="Pfam" id="PF00206">
    <property type="entry name" value="Lyase_1"/>
    <property type="match status" value="1"/>
</dbReference>
<dbReference type="RefSeq" id="WP_285332941.1">
    <property type="nucleotide sequence ID" value="NZ_JASODW010000004.1"/>
</dbReference>
<dbReference type="AlphaFoldDB" id="A0AAP4C6L4"/>
<feature type="domain" description="Fumarate lyase N-terminal" evidence="2">
    <location>
        <begin position="84"/>
        <end position="409"/>
    </location>
</feature>
<accession>A0AAP4C6L4</accession>
<dbReference type="CDD" id="cd01357">
    <property type="entry name" value="Aspartase"/>
    <property type="match status" value="1"/>
</dbReference>
<dbReference type="Pfam" id="PF10415">
    <property type="entry name" value="FumaraseC_C"/>
    <property type="match status" value="1"/>
</dbReference>
<dbReference type="GO" id="GO:0006099">
    <property type="term" value="P:tricarboxylic acid cycle"/>
    <property type="evidence" value="ECO:0007669"/>
    <property type="project" value="InterPro"/>
</dbReference>
<dbReference type="PANTHER" id="PTHR42696">
    <property type="entry name" value="ASPARTATE AMMONIA-LYASE"/>
    <property type="match status" value="1"/>
</dbReference>
<evidence type="ECO:0000313" key="4">
    <source>
        <dbReference type="EMBL" id="MDK6275026.1"/>
    </source>
</evidence>
<keyword evidence="1" id="KW-0456">Lyase</keyword>
<dbReference type="InterPro" id="IPR020557">
    <property type="entry name" value="Fumarate_lyase_CS"/>
</dbReference>
<dbReference type="NCBIfam" id="NF008909">
    <property type="entry name" value="PRK12273.1"/>
    <property type="match status" value="1"/>
</dbReference>
<protein>
    <submittedName>
        <fullName evidence="4">Aspartate ammonia-lyase</fullName>
    </submittedName>
</protein>
<evidence type="ECO:0000259" key="3">
    <source>
        <dbReference type="Pfam" id="PF10415"/>
    </source>
</evidence>